<comment type="similarity">
    <text evidence="1">Belongs to the acetyltransferase family. GNA1 subfamily.</text>
</comment>
<feature type="domain" description="N-acetyltransferase" evidence="2">
    <location>
        <begin position="30"/>
        <end position="182"/>
    </location>
</feature>
<gene>
    <name evidence="3" type="ORF">IFR04_007193</name>
</gene>
<dbReference type="EC" id="2.3.1.4" evidence="1"/>
<evidence type="ECO:0000259" key="2">
    <source>
        <dbReference type="PROSITE" id="PS51186"/>
    </source>
</evidence>
<dbReference type="UniPathway" id="UPA00113">
    <property type="reaction ID" value="UER00529"/>
</dbReference>
<name>A0A8H7TJ24_9HELO</name>
<organism evidence="3 4">
    <name type="scientific">Cadophora malorum</name>
    <dbReference type="NCBI Taxonomy" id="108018"/>
    <lineage>
        <taxon>Eukaryota</taxon>
        <taxon>Fungi</taxon>
        <taxon>Dikarya</taxon>
        <taxon>Ascomycota</taxon>
        <taxon>Pezizomycotina</taxon>
        <taxon>Leotiomycetes</taxon>
        <taxon>Helotiales</taxon>
        <taxon>Ploettnerulaceae</taxon>
        <taxon>Cadophora</taxon>
    </lineage>
</organism>
<dbReference type="EMBL" id="JAFJYH010000100">
    <property type="protein sequence ID" value="KAG4419693.1"/>
    <property type="molecule type" value="Genomic_DNA"/>
</dbReference>
<dbReference type="Gene3D" id="3.40.630.30">
    <property type="match status" value="1"/>
</dbReference>
<protein>
    <recommendedName>
        <fullName evidence="1">Glucosamine 6-phosphate N-acetyltransferase</fullName>
        <ecNumber evidence="1">2.3.1.4</ecNumber>
    </recommendedName>
</protein>
<accession>A0A8H7TJ24</accession>
<dbReference type="CDD" id="cd04301">
    <property type="entry name" value="NAT_SF"/>
    <property type="match status" value="1"/>
</dbReference>
<sequence length="186" mass="20469">MASTSAISEDGLFRDSLLSSTLTASLPPSCILRPLRKSDYASGFLDCIQLISDVGSITEKAWNERYDWMATKGEGTYYVVVIEYQGRVIGTGRLIVERKFGRSLGLAGLIKDVAIATDHQGKDLGRMILEALRHIAVELGCYKCILNCKPQNVGFYTKCGYENSGFEMALYFGERTAAESANKQNS</sequence>
<dbReference type="PANTHER" id="PTHR13355:SF11">
    <property type="entry name" value="GLUCOSAMINE 6-PHOSPHATE N-ACETYLTRANSFERASE"/>
    <property type="match status" value="1"/>
</dbReference>
<comment type="pathway">
    <text evidence="1">Nucleotide-sugar biosynthesis; UDP-N-acetyl-alpha-D-glucosamine biosynthesis; N-acetyl-alpha-D-glucosamine 1-phosphate from alpha-D-glucosamine 6-phosphate (route I): step 1/2.</text>
</comment>
<proteinExistence type="inferred from homology"/>
<dbReference type="GO" id="GO:0006048">
    <property type="term" value="P:UDP-N-acetylglucosamine biosynthetic process"/>
    <property type="evidence" value="ECO:0007669"/>
    <property type="project" value="UniProtKB-UniRule"/>
</dbReference>
<keyword evidence="4" id="KW-1185">Reference proteome</keyword>
<evidence type="ECO:0000313" key="3">
    <source>
        <dbReference type="EMBL" id="KAG4419693.1"/>
    </source>
</evidence>
<dbReference type="PANTHER" id="PTHR13355">
    <property type="entry name" value="GLUCOSAMINE 6-PHOSPHATE N-ACETYLTRANSFERASE"/>
    <property type="match status" value="1"/>
</dbReference>
<evidence type="ECO:0000313" key="4">
    <source>
        <dbReference type="Proteomes" id="UP000664132"/>
    </source>
</evidence>
<evidence type="ECO:0000256" key="1">
    <source>
        <dbReference type="RuleBase" id="RU365086"/>
    </source>
</evidence>
<dbReference type="AlphaFoldDB" id="A0A8H7TJ24"/>
<comment type="caution">
    <text evidence="3">The sequence shown here is derived from an EMBL/GenBank/DDBJ whole genome shotgun (WGS) entry which is preliminary data.</text>
</comment>
<keyword evidence="1" id="KW-0012">Acyltransferase</keyword>
<reference evidence="3" key="1">
    <citation type="submission" date="2021-02" db="EMBL/GenBank/DDBJ databases">
        <title>Genome sequence Cadophora malorum strain M34.</title>
        <authorList>
            <person name="Stefanovic E."/>
            <person name="Vu D."/>
            <person name="Scully C."/>
            <person name="Dijksterhuis J."/>
            <person name="Roader J."/>
            <person name="Houbraken J."/>
        </authorList>
    </citation>
    <scope>NUCLEOTIDE SEQUENCE</scope>
    <source>
        <strain evidence="3">M34</strain>
    </source>
</reference>
<dbReference type="OrthoDB" id="10039976at2759"/>
<dbReference type="Pfam" id="PF00583">
    <property type="entry name" value="Acetyltransf_1"/>
    <property type="match status" value="1"/>
</dbReference>
<comment type="catalytic activity">
    <reaction evidence="1">
        <text>D-glucosamine 6-phosphate + acetyl-CoA = N-acetyl-D-glucosamine 6-phosphate + CoA + H(+)</text>
        <dbReference type="Rhea" id="RHEA:10292"/>
        <dbReference type="ChEBI" id="CHEBI:15378"/>
        <dbReference type="ChEBI" id="CHEBI:57287"/>
        <dbReference type="ChEBI" id="CHEBI:57288"/>
        <dbReference type="ChEBI" id="CHEBI:57513"/>
        <dbReference type="ChEBI" id="CHEBI:58725"/>
        <dbReference type="EC" id="2.3.1.4"/>
    </reaction>
</comment>
<dbReference type="SUPFAM" id="SSF55729">
    <property type="entry name" value="Acyl-CoA N-acyltransferases (Nat)"/>
    <property type="match status" value="1"/>
</dbReference>
<keyword evidence="1" id="KW-0808">Transferase</keyword>
<dbReference type="InterPro" id="IPR016181">
    <property type="entry name" value="Acyl_CoA_acyltransferase"/>
</dbReference>
<dbReference type="PROSITE" id="PS51186">
    <property type="entry name" value="GNAT"/>
    <property type="match status" value="1"/>
</dbReference>
<dbReference type="Proteomes" id="UP000664132">
    <property type="component" value="Unassembled WGS sequence"/>
</dbReference>
<dbReference type="InterPro" id="IPR039143">
    <property type="entry name" value="GNPNAT1-like"/>
</dbReference>
<dbReference type="GO" id="GO:0004343">
    <property type="term" value="F:glucosamine 6-phosphate N-acetyltransferase activity"/>
    <property type="evidence" value="ECO:0007669"/>
    <property type="project" value="UniProtKB-UniRule"/>
</dbReference>
<dbReference type="InterPro" id="IPR000182">
    <property type="entry name" value="GNAT_dom"/>
</dbReference>